<evidence type="ECO:0000256" key="4">
    <source>
        <dbReference type="ARBA" id="ARBA00022692"/>
    </source>
</evidence>
<feature type="transmembrane region" description="Helical" evidence="7">
    <location>
        <begin position="167"/>
        <end position="185"/>
    </location>
</feature>
<dbReference type="CDD" id="cd17358">
    <property type="entry name" value="MFS_GLUT6_8_Class3_like"/>
    <property type="match status" value="1"/>
</dbReference>
<comment type="caution">
    <text evidence="9">The sequence shown here is derived from an EMBL/GenBank/DDBJ whole genome shotgun (WGS) entry which is preliminary data.</text>
</comment>
<feature type="transmembrane region" description="Helical" evidence="7">
    <location>
        <begin position="346"/>
        <end position="370"/>
    </location>
</feature>
<keyword evidence="5 7" id="KW-1133">Transmembrane helix</keyword>
<reference evidence="9 10" key="1">
    <citation type="submission" date="2020-08" db="EMBL/GenBank/DDBJ databases">
        <title>Plant Genome Project.</title>
        <authorList>
            <person name="Zhang R.-G."/>
        </authorList>
    </citation>
    <scope>NUCLEOTIDE SEQUENCE [LARGE SCALE GENOMIC DNA]</scope>
    <source>
        <tissue evidence="9">Rhizome</tissue>
    </source>
</reference>
<dbReference type="PANTHER" id="PTHR48021:SF21">
    <property type="entry name" value="SUGAR TRANSPORTER ERD6-LIKE 8"/>
    <property type="match status" value="1"/>
</dbReference>
<accession>A0A8J5H5X1</accession>
<dbReference type="PANTHER" id="PTHR48021">
    <property type="match status" value="1"/>
</dbReference>
<organism evidence="9 10">
    <name type="scientific">Zingiber officinale</name>
    <name type="common">Ginger</name>
    <name type="synonym">Amomum zingiber</name>
    <dbReference type="NCBI Taxonomy" id="94328"/>
    <lineage>
        <taxon>Eukaryota</taxon>
        <taxon>Viridiplantae</taxon>
        <taxon>Streptophyta</taxon>
        <taxon>Embryophyta</taxon>
        <taxon>Tracheophyta</taxon>
        <taxon>Spermatophyta</taxon>
        <taxon>Magnoliopsida</taxon>
        <taxon>Liliopsida</taxon>
        <taxon>Zingiberales</taxon>
        <taxon>Zingiberaceae</taxon>
        <taxon>Zingiber</taxon>
    </lineage>
</organism>
<name>A0A8J5H5X1_ZINOF</name>
<dbReference type="Gene3D" id="1.20.1250.20">
    <property type="entry name" value="MFS general substrate transporter like domains"/>
    <property type="match status" value="2"/>
</dbReference>
<evidence type="ECO:0000256" key="2">
    <source>
        <dbReference type="ARBA" id="ARBA00010992"/>
    </source>
</evidence>
<keyword evidence="10" id="KW-1185">Reference proteome</keyword>
<evidence type="ECO:0000256" key="1">
    <source>
        <dbReference type="ARBA" id="ARBA00004141"/>
    </source>
</evidence>
<evidence type="ECO:0000256" key="6">
    <source>
        <dbReference type="ARBA" id="ARBA00023136"/>
    </source>
</evidence>
<dbReference type="SUPFAM" id="SSF103473">
    <property type="entry name" value="MFS general substrate transporter"/>
    <property type="match status" value="1"/>
</dbReference>
<feature type="transmembrane region" description="Helical" evidence="7">
    <location>
        <begin position="37"/>
        <end position="61"/>
    </location>
</feature>
<feature type="transmembrane region" description="Helical" evidence="7">
    <location>
        <begin position="283"/>
        <end position="304"/>
    </location>
</feature>
<evidence type="ECO:0000313" key="10">
    <source>
        <dbReference type="Proteomes" id="UP000734854"/>
    </source>
</evidence>
<dbReference type="InterPro" id="IPR005828">
    <property type="entry name" value="MFS_sugar_transport-like"/>
</dbReference>
<dbReference type="GO" id="GO:0016020">
    <property type="term" value="C:membrane"/>
    <property type="evidence" value="ECO:0007669"/>
    <property type="project" value="UniProtKB-SubCell"/>
</dbReference>
<dbReference type="PROSITE" id="PS00216">
    <property type="entry name" value="SUGAR_TRANSPORT_1"/>
    <property type="match status" value="1"/>
</dbReference>
<dbReference type="Proteomes" id="UP000734854">
    <property type="component" value="Unassembled WGS sequence"/>
</dbReference>
<comment type="subcellular location">
    <subcellularLocation>
        <location evidence="1">Membrane</location>
        <topology evidence="1">Multi-pass membrane protein</topology>
    </subcellularLocation>
</comment>
<dbReference type="EMBL" id="JACMSC010000005">
    <property type="protein sequence ID" value="KAG6520974.1"/>
    <property type="molecule type" value="Genomic_DNA"/>
</dbReference>
<dbReference type="Pfam" id="PF00083">
    <property type="entry name" value="Sugar_tr"/>
    <property type="match status" value="2"/>
</dbReference>
<sequence>MAKMEDVENGVREVRESLIKQELSCCKETSTNESESICMVLLCTAVAVCGSFEFGTCVGYSAPTQSEIMKDIGLSISEYSVFGSILTIGAMIGAVTSGYIADFLGRKGAMRISAIICSIGWLSIYFAKGPYFLYFGRLSSGCGIGVLSYVNISHYHLSARLRSDDELPMTGFLPCLLLLLGLVFIPESPRWLAKMGNQKEFTVALQKLHGKNADITREASEIQECIEIQESLPKAGIKDLFQRRYIRSVIVGVGLMVFQQIGGINGIGFYASEIFVSAGFSSGKLGTILMATIQVPITIVGAILMDRSGRIPLLMVSASGTLIGTFITGVSFFLKEQGMYTEWVPMLVLCGILVYLGAFSIGMGAVPWVIMSEIFPLNMKGIGGSLVTLVNWFGSWAVSYAFNFLMNWSAPGKASKLQ</sequence>
<protein>
    <recommendedName>
        <fullName evidence="8">Major facilitator superfamily (MFS) profile domain-containing protein</fullName>
    </recommendedName>
</protein>
<evidence type="ECO:0000256" key="7">
    <source>
        <dbReference type="SAM" id="Phobius"/>
    </source>
</evidence>
<feature type="transmembrane region" description="Helical" evidence="7">
    <location>
        <begin position="81"/>
        <end position="101"/>
    </location>
</feature>
<evidence type="ECO:0000313" key="9">
    <source>
        <dbReference type="EMBL" id="KAG6520974.1"/>
    </source>
</evidence>
<feature type="transmembrane region" description="Helical" evidence="7">
    <location>
        <begin position="108"/>
        <end position="127"/>
    </location>
</feature>
<comment type="similarity">
    <text evidence="2">Belongs to the major facilitator superfamily. Sugar transporter (TC 2.A.1.1) family.</text>
</comment>
<feature type="transmembrane region" description="Helical" evidence="7">
    <location>
        <begin position="311"/>
        <end position="334"/>
    </location>
</feature>
<keyword evidence="3" id="KW-0813">Transport</keyword>
<dbReference type="InterPro" id="IPR005829">
    <property type="entry name" value="Sugar_transporter_CS"/>
</dbReference>
<feature type="domain" description="Major facilitator superfamily (MFS) profile" evidence="8">
    <location>
        <begin position="43"/>
        <end position="418"/>
    </location>
</feature>
<dbReference type="InterPro" id="IPR036259">
    <property type="entry name" value="MFS_trans_sf"/>
</dbReference>
<dbReference type="PROSITE" id="PS50850">
    <property type="entry name" value="MFS"/>
    <property type="match status" value="1"/>
</dbReference>
<feature type="transmembrane region" description="Helical" evidence="7">
    <location>
        <begin position="382"/>
        <end position="402"/>
    </location>
</feature>
<dbReference type="InterPro" id="IPR044775">
    <property type="entry name" value="MFS_ERD6/Tret1-like"/>
</dbReference>
<evidence type="ECO:0000256" key="3">
    <source>
        <dbReference type="ARBA" id="ARBA00022597"/>
    </source>
</evidence>
<dbReference type="PRINTS" id="PR00171">
    <property type="entry name" value="SUGRTRNSPORT"/>
</dbReference>
<feature type="transmembrane region" description="Helical" evidence="7">
    <location>
        <begin position="248"/>
        <end position="271"/>
    </location>
</feature>
<evidence type="ECO:0000259" key="8">
    <source>
        <dbReference type="PROSITE" id="PS50850"/>
    </source>
</evidence>
<proteinExistence type="inferred from homology"/>
<keyword evidence="4 7" id="KW-0812">Transmembrane</keyword>
<gene>
    <name evidence="9" type="ORF">ZIOFF_018039</name>
</gene>
<dbReference type="InterPro" id="IPR050549">
    <property type="entry name" value="MFS_Trehalose_Transporter"/>
</dbReference>
<keyword evidence="3" id="KW-0762">Sugar transport</keyword>
<dbReference type="InterPro" id="IPR003663">
    <property type="entry name" value="Sugar/inositol_transpt"/>
</dbReference>
<keyword evidence="6 7" id="KW-0472">Membrane</keyword>
<evidence type="ECO:0000256" key="5">
    <source>
        <dbReference type="ARBA" id="ARBA00022989"/>
    </source>
</evidence>
<dbReference type="GO" id="GO:0051119">
    <property type="term" value="F:sugar transmembrane transporter activity"/>
    <property type="evidence" value="ECO:0007669"/>
    <property type="project" value="InterPro"/>
</dbReference>
<dbReference type="InterPro" id="IPR020846">
    <property type="entry name" value="MFS_dom"/>
</dbReference>
<dbReference type="AlphaFoldDB" id="A0A8J5H5X1"/>